<reference evidence="2" key="1">
    <citation type="submission" date="2012-12" db="EMBL/GenBank/DDBJ databases">
        <title>Identification and characterization of a phenylalanine ammonia-lyase gene family in Isatis indigotica Fort.</title>
        <authorList>
            <person name="Liu Q."/>
            <person name="Chen J."/>
            <person name="Zhou X."/>
            <person name="Di P."/>
            <person name="Xiao Y."/>
            <person name="Xuan H."/>
            <person name="Zhang L."/>
            <person name="Chen W."/>
        </authorList>
    </citation>
    <scope>NUCLEOTIDE SEQUENCE</scope>
    <source>
        <tissue evidence="2">Salivary gland</tissue>
    </source>
</reference>
<proteinExistence type="evidence at transcript level"/>
<evidence type="ECO:0000259" key="1">
    <source>
        <dbReference type="Pfam" id="PF22379"/>
    </source>
</evidence>
<dbReference type="InterPro" id="IPR055065">
    <property type="entry name" value="OB_MCM10"/>
</dbReference>
<dbReference type="Pfam" id="PF22379">
    <property type="entry name" value="OB_MCM10"/>
    <property type="match status" value="1"/>
</dbReference>
<dbReference type="AlphaFoldDB" id="A0A0K8RDH5"/>
<accession>A0A0K8RDH5</accession>
<organism evidence="2">
    <name type="scientific">Ixodes ricinus</name>
    <name type="common">Common tick</name>
    <name type="synonym">Acarus ricinus</name>
    <dbReference type="NCBI Taxonomy" id="34613"/>
    <lineage>
        <taxon>Eukaryota</taxon>
        <taxon>Metazoa</taxon>
        <taxon>Ecdysozoa</taxon>
        <taxon>Arthropoda</taxon>
        <taxon>Chelicerata</taxon>
        <taxon>Arachnida</taxon>
        <taxon>Acari</taxon>
        <taxon>Parasitiformes</taxon>
        <taxon>Ixodida</taxon>
        <taxon>Ixodoidea</taxon>
        <taxon>Ixodidae</taxon>
        <taxon>Ixodinae</taxon>
        <taxon>Ixodes</taxon>
    </lineage>
</organism>
<protein>
    <recommendedName>
        <fullName evidence="1">MCM10 OB-fold domain-containing protein</fullName>
    </recommendedName>
</protein>
<dbReference type="EMBL" id="GADI01005259">
    <property type="protein sequence ID" value="JAA68549.1"/>
    <property type="molecule type" value="mRNA"/>
</dbReference>
<name>A0A0K8RDH5_IXORI</name>
<dbReference type="Gene3D" id="2.40.50.140">
    <property type="entry name" value="Nucleic acid-binding proteins"/>
    <property type="match status" value="1"/>
</dbReference>
<sequence length="118" mass="13209">MEARMTSRKMVKMSLVPTFAQAKKIEDDWVTVGVLVNKSAPKTSKNGKAVFYLETDGSAGLREPREHLPFRRGPRETLEDISLGPWFGFPQPVGLCQTGTAMCVRHCCKATFCLLLKY</sequence>
<evidence type="ECO:0000313" key="2">
    <source>
        <dbReference type="EMBL" id="JAA68549.1"/>
    </source>
</evidence>
<dbReference type="InterPro" id="IPR012340">
    <property type="entry name" value="NA-bd_OB-fold"/>
</dbReference>
<feature type="domain" description="MCM10 OB-fold" evidence="1">
    <location>
        <begin position="1"/>
        <end position="49"/>
    </location>
</feature>